<keyword evidence="1" id="KW-1015">Disulfide bond</keyword>
<dbReference type="RefSeq" id="WP_135501423.1">
    <property type="nucleotide sequence ID" value="NZ_CP181055.1"/>
</dbReference>
<evidence type="ECO:0000256" key="1">
    <source>
        <dbReference type="PIRSR" id="PIRSR012565-1"/>
    </source>
</evidence>
<proteinExistence type="predicted"/>
<organism evidence="2 3">
    <name type="scientific">Planococcus koreensis</name>
    <dbReference type="NCBI Taxonomy" id="112331"/>
    <lineage>
        <taxon>Bacteria</taxon>
        <taxon>Bacillati</taxon>
        <taxon>Bacillota</taxon>
        <taxon>Bacilli</taxon>
        <taxon>Bacillales</taxon>
        <taxon>Caryophanaceae</taxon>
        <taxon>Planococcus</taxon>
    </lineage>
</organism>
<evidence type="ECO:0000313" key="3">
    <source>
        <dbReference type="Proteomes" id="UP000525923"/>
    </source>
</evidence>
<gene>
    <name evidence="2" type="ORF">HNQ44_002348</name>
</gene>
<dbReference type="AlphaFoldDB" id="A0A7W8CUS7"/>
<dbReference type="Gene3D" id="3.50.4.20">
    <property type="match status" value="1"/>
</dbReference>
<evidence type="ECO:0000313" key="2">
    <source>
        <dbReference type="EMBL" id="MBB5180903.1"/>
    </source>
</evidence>
<keyword evidence="3" id="KW-1185">Reference proteome</keyword>
<dbReference type="EMBL" id="JACHHE010000006">
    <property type="protein sequence ID" value="MBB5180903.1"/>
    <property type="molecule type" value="Genomic_DNA"/>
</dbReference>
<sequence length="114" mass="13256">MFVLDQWEYEVLIDYRDGFQEEALNGRYSEILSKYDYILGDWGYGQLRLKGFFEDTNHKATYDTKISTLQDYLYEYCNFGCAHFVIKKVGKAPAPAETPAQEQVEIQQTSEAEA</sequence>
<protein>
    <submittedName>
        <fullName evidence="2">Uncharacterized protein YutD</fullName>
    </submittedName>
</protein>
<reference evidence="2 3" key="1">
    <citation type="submission" date="2020-08" db="EMBL/GenBank/DDBJ databases">
        <title>Genomic Encyclopedia of Type Strains, Phase IV (KMG-IV): sequencing the most valuable type-strain genomes for metagenomic binning, comparative biology and taxonomic classification.</title>
        <authorList>
            <person name="Goeker M."/>
        </authorList>
    </citation>
    <scope>NUCLEOTIDE SEQUENCE [LARGE SCALE GENOMIC DNA]</scope>
    <source>
        <strain evidence="2 3">DSM 15895</strain>
    </source>
</reference>
<name>A0A7W8CUS7_9BACL</name>
<dbReference type="PIRSF" id="PIRSF012565">
    <property type="entry name" value="DUF1027"/>
    <property type="match status" value="1"/>
</dbReference>
<comment type="caution">
    <text evidence="2">The sequence shown here is derived from an EMBL/GenBank/DDBJ whole genome shotgun (WGS) entry which is preliminary data.</text>
</comment>
<dbReference type="InterPro" id="IPR009370">
    <property type="entry name" value="YutD-like"/>
</dbReference>
<dbReference type="Proteomes" id="UP000525923">
    <property type="component" value="Unassembled WGS sequence"/>
</dbReference>
<dbReference type="Pfam" id="PF06265">
    <property type="entry name" value="YutD-like"/>
    <property type="match status" value="1"/>
</dbReference>
<dbReference type="InterPro" id="IPR038141">
    <property type="entry name" value="YutD-like_sf"/>
</dbReference>
<dbReference type="OrthoDB" id="1650379at2"/>
<feature type="disulfide bond" evidence="1">
    <location>
        <begin position="77"/>
        <end position="81"/>
    </location>
</feature>
<accession>A0A7W8CUS7</accession>